<dbReference type="PROSITE" id="PS00710">
    <property type="entry name" value="PGM_PMM"/>
    <property type="match status" value="1"/>
</dbReference>
<evidence type="ECO:0000256" key="7">
    <source>
        <dbReference type="ARBA" id="ARBA00022553"/>
    </source>
</evidence>
<comment type="pathway">
    <text evidence="3">Glycolipid metabolism; diglucosyl-diacylglycerol biosynthesis.</text>
</comment>
<feature type="domain" description="Alpha-D-phosphohexomutase C-terminal" evidence="15">
    <location>
        <begin position="512"/>
        <end position="545"/>
    </location>
</feature>
<dbReference type="GO" id="GO:0004614">
    <property type="term" value="F:phosphoglucomutase activity"/>
    <property type="evidence" value="ECO:0007669"/>
    <property type="project" value="UniProtKB-EC"/>
</dbReference>
<dbReference type="InterPro" id="IPR005844">
    <property type="entry name" value="A-D-PHexomutase_a/b/a-I"/>
</dbReference>
<dbReference type="InterPro" id="IPR005845">
    <property type="entry name" value="A-D-PHexomutase_a/b/a-II"/>
</dbReference>
<evidence type="ECO:0000259" key="15">
    <source>
        <dbReference type="Pfam" id="PF00408"/>
    </source>
</evidence>
<comment type="caution">
    <text evidence="19">The sequence shown here is derived from an EMBL/GenBank/DDBJ whole genome shotgun (WGS) entry which is preliminary data.</text>
</comment>
<dbReference type="AlphaFoldDB" id="A0AA46AIN6"/>
<dbReference type="InterPro" id="IPR005846">
    <property type="entry name" value="A-D-PHexomutase_a/b/a-III"/>
</dbReference>
<dbReference type="Pfam" id="PF00408">
    <property type="entry name" value="PGM_PMM_IV"/>
    <property type="match status" value="1"/>
</dbReference>
<keyword evidence="9 14" id="KW-0460">Magnesium</keyword>
<keyword evidence="7" id="KW-0597">Phosphoprotein</keyword>
<accession>A0AA46AIN6</accession>
<evidence type="ECO:0000259" key="17">
    <source>
        <dbReference type="Pfam" id="PF02879"/>
    </source>
</evidence>
<evidence type="ECO:0000256" key="13">
    <source>
        <dbReference type="ARBA" id="ARBA00041467"/>
    </source>
</evidence>
<evidence type="ECO:0000313" key="19">
    <source>
        <dbReference type="EMBL" id="SMP52436.1"/>
    </source>
</evidence>
<dbReference type="InterPro" id="IPR016066">
    <property type="entry name" value="A-D-PHexomutase_CS"/>
</dbReference>
<dbReference type="EMBL" id="FXUF01000004">
    <property type="protein sequence ID" value="SMP52436.1"/>
    <property type="molecule type" value="Genomic_DNA"/>
</dbReference>
<evidence type="ECO:0000256" key="8">
    <source>
        <dbReference type="ARBA" id="ARBA00022723"/>
    </source>
</evidence>
<comment type="cofactor">
    <cofactor evidence="2">
        <name>Mg(2+)</name>
        <dbReference type="ChEBI" id="CHEBI:18420"/>
    </cofactor>
</comment>
<dbReference type="SUPFAM" id="SSF55957">
    <property type="entry name" value="Phosphoglucomutase, C-terminal domain"/>
    <property type="match status" value="1"/>
</dbReference>
<dbReference type="GO" id="GO:0006166">
    <property type="term" value="P:purine ribonucleoside salvage"/>
    <property type="evidence" value="ECO:0007669"/>
    <property type="project" value="TreeGrafter"/>
</dbReference>
<evidence type="ECO:0000256" key="4">
    <source>
        <dbReference type="ARBA" id="ARBA00005189"/>
    </source>
</evidence>
<dbReference type="Gene3D" id="3.30.310.50">
    <property type="entry name" value="Alpha-D-phosphohexomutase, C-terminal domain"/>
    <property type="match status" value="1"/>
</dbReference>
<proteinExistence type="inferred from homology"/>
<name>A0AA46AIN6_9CLOT</name>
<comment type="similarity">
    <text evidence="5 14">Belongs to the phosphohexose mutase family.</text>
</comment>
<evidence type="ECO:0000256" key="14">
    <source>
        <dbReference type="RuleBase" id="RU004326"/>
    </source>
</evidence>
<keyword evidence="20" id="KW-1185">Reference proteome</keyword>
<evidence type="ECO:0000256" key="11">
    <source>
        <dbReference type="ARBA" id="ARBA00039995"/>
    </source>
</evidence>
<dbReference type="GO" id="GO:0008973">
    <property type="term" value="F:phosphopentomutase activity"/>
    <property type="evidence" value="ECO:0007669"/>
    <property type="project" value="TreeGrafter"/>
</dbReference>
<keyword evidence="8 14" id="KW-0479">Metal-binding</keyword>
<dbReference type="GO" id="GO:0000287">
    <property type="term" value="F:magnesium ion binding"/>
    <property type="evidence" value="ECO:0007669"/>
    <property type="project" value="InterPro"/>
</dbReference>
<feature type="domain" description="Alpha-D-phosphohexomutase alpha/beta/alpha" evidence="17">
    <location>
        <begin position="212"/>
        <end position="319"/>
    </location>
</feature>
<dbReference type="RefSeq" id="WP_283408895.1">
    <property type="nucleotide sequence ID" value="NZ_FXUF01000004.1"/>
</dbReference>
<evidence type="ECO:0000259" key="18">
    <source>
        <dbReference type="Pfam" id="PF02880"/>
    </source>
</evidence>
<evidence type="ECO:0000313" key="20">
    <source>
        <dbReference type="Proteomes" id="UP001158066"/>
    </source>
</evidence>
<evidence type="ECO:0000259" key="16">
    <source>
        <dbReference type="Pfam" id="PF02878"/>
    </source>
</evidence>
<dbReference type="InterPro" id="IPR016055">
    <property type="entry name" value="A-D-PHexomutase_a/b/a-I/II/III"/>
</dbReference>
<dbReference type="PANTHER" id="PTHR45745:SF1">
    <property type="entry name" value="PHOSPHOGLUCOMUTASE 2B-RELATED"/>
    <property type="match status" value="1"/>
</dbReference>
<feature type="domain" description="Alpha-D-phosphohexomutase alpha/beta/alpha" evidence="16">
    <location>
        <begin position="45"/>
        <end position="183"/>
    </location>
</feature>
<evidence type="ECO:0000256" key="5">
    <source>
        <dbReference type="ARBA" id="ARBA00010231"/>
    </source>
</evidence>
<feature type="domain" description="Alpha-D-phosphohexomutase alpha/beta/alpha" evidence="18">
    <location>
        <begin position="329"/>
        <end position="438"/>
    </location>
</feature>
<comment type="catalytic activity">
    <reaction evidence="1">
        <text>alpha-D-glucose 1-phosphate = alpha-D-glucose 6-phosphate</text>
        <dbReference type="Rhea" id="RHEA:23536"/>
        <dbReference type="ChEBI" id="CHEBI:58225"/>
        <dbReference type="ChEBI" id="CHEBI:58601"/>
        <dbReference type="EC" id="5.4.2.2"/>
    </reaction>
</comment>
<sequence length="565" mass="62045">MDQSTRQRYELWLTSPAIDQVTRRELEAIEGDEKEIEDRFFQELTFGTGGLRGILGAGTNRMNVYMVRKAAQGLADYILQHGEAAARRGVVIAHDCRRMSREFCLEAACVLAANHITAYIFDDLRPTPQLSFAVRNKGAIAGIVVTASHNPPEYNGFKVYWEDGAQVSTAIADAITTAIQAIDGFEAVKVMPEVEARQSGRLKELDASMDEAYLEAVLSQSLRQDAVQQVADTFKVVYTPLHGTGAKLVPEALKRAGFRRVLVEPSQAVPDPDFSTVKSPNPEEKAAFELAIRLAEKEGADLIIGTDPDGDRVGALVKDREGNYVVLTGNQTGALLVDYIIRTRRERDMLPANSLVVKTIVTSEMGAVIAKAQGASMENTLTGFKYIGDRIKHYETTGEKQFLFGYEESYGYLSGTYARDKDAVVAALLIAEMAAVYALEGLSLYEGLLRLYDTYGYYMEDLVSITLKGKEGMEKIDAIMSRFRQNPPVSLGGTSVTEVEDYENMAGFPAANVIKMILGEAGWVALRPSGTEPKLKIYAGVCTGSLEASRQQLETWMAAMNQLVE</sequence>
<protein>
    <recommendedName>
        <fullName evidence="11">Phosphoglucomutase</fullName>
        <ecNumber evidence="6">5.4.2.2</ecNumber>
    </recommendedName>
    <alternativeName>
        <fullName evidence="13">Alpha-phosphoglucomutase</fullName>
    </alternativeName>
    <alternativeName>
        <fullName evidence="12">Glucose phosphomutase</fullName>
    </alternativeName>
</protein>
<dbReference type="Pfam" id="PF02879">
    <property type="entry name" value="PGM_PMM_II"/>
    <property type="match status" value="1"/>
</dbReference>
<dbReference type="Proteomes" id="UP001158066">
    <property type="component" value="Unassembled WGS sequence"/>
</dbReference>
<reference evidence="19" key="1">
    <citation type="submission" date="2017-05" db="EMBL/GenBank/DDBJ databases">
        <authorList>
            <person name="Varghese N."/>
            <person name="Submissions S."/>
        </authorList>
    </citation>
    <scope>NUCLEOTIDE SEQUENCE</scope>
    <source>
        <strain evidence="19">Su22</strain>
    </source>
</reference>
<dbReference type="Pfam" id="PF02880">
    <property type="entry name" value="PGM_PMM_III"/>
    <property type="match status" value="1"/>
</dbReference>
<dbReference type="Gene3D" id="3.40.120.10">
    <property type="entry name" value="Alpha-D-Glucose-1,6-Bisphosphate, subunit A, domain 3"/>
    <property type="match status" value="3"/>
</dbReference>
<evidence type="ECO:0000256" key="3">
    <source>
        <dbReference type="ARBA" id="ARBA00005164"/>
    </source>
</evidence>
<gene>
    <name evidence="19" type="ORF">SAMN06296020_104233</name>
</gene>
<dbReference type="SUPFAM" id="SSF53738">
    <property type="entry name" value="Phosphoglucomutase, first 3 domains"/>
    <property type="match status" value="3"/>
</dbReference>
<evidence type="ECO:0000256" key="1">
    <source>
        <dbReference type="ARBA" id="ARBA00000443"/>
    </source>
</evidence>
<dbReference type="GO" id="GO:0005975">
    <property type="term" value="P:carbohydrate metabolic process"/>
    <property type="evidence" value="ECO:0007669"/>
    <property type="project" value="InterPro"/>
</dbReference>
<comment type="pathway">
    <text evidence="4">Lipid metabolism.</text>
</comment>
<dbReference type="InterPro" id="IPR005841">
    <property type="entry name" value="Alpha-D-phosphohexomutase_SF"/>
</dbReference>
<evidence type="ECO:0000256" key="10">
    <source>
        <dbReference type="ARBA" id="ARBA00023235"/>
    </source>
</evidence>
<dbReference type="PRINTS" id="PR00509">
    <property type="entry name" value="PGMPMM"/>
</dbReference>
<evidence type="ECO:0000256" key="2">
    <source>
        <dbReference type="ARBA" id="ARBA00001946"/>
    </source>
</evidence>
<dbReference type="Pfam" id="PF02878">
    <property type="entry name" value="PGM_PMM_I"/>
    <property type="match status" value="1"/>
</dbReference>
<dbReference type="InterPro" id="IPR036900">
    <property type="entry name" value="A-D-PHexomutase_C_sf"/>
</dbReference>
<evidence type="ECO:0000256" key="9">
    <source>
        <dbReference type="ARBA" id="ARBA00022842"/>
    </source>
</evidence>
<keyword evidence="10" id="KW-0413">Isomerase</keyword>
<dbReference type="EC" id="5.4.2.2" evidence="6"/>
<evidence type="ECO:0000256" key="6">
    <source>
        <dbReference type="ARBA" id="ARBA00012728"/>
    </source>
</evidence>
<dbReference type="InterPro" id="IPR005843">
    <property type="entry name" value="A-D-PHexomutase_C"/>
</dbReference>
<dbReference type="CDD" id="cd05799">
    <property type="entry name" value="PGM2"/>
    <property type="match status" value="1"/>
</dbReference>
<evidence type="ECO:0000256" key="12">
    <source>
        <dbReference type="ARBA" id="ARBA00041398"/>
    </source>
</evidence>
<dbReference type="PANTHER" id="PTHR45745">
    <property type="entry name" value="PHOSPHOMANNOMUTASE 45A"/>
    <property type="match status" value="1"/>
</dbReference>
<organism evidence="19 20">
    <name type="scientific">Anoxynatronum buryatiense</name>
    <dbReference type="NCBI Taxonomy" id="489973"/>
    <lineage>
        <taxon>Bacteria</taxon>
        <taxon>Bacillati</taxon>
        <taxon>Bacillota</taxon>
        <taxon>Clostridia</taxon>
        <taxon>Eubacteriales</taxon>
        <taxon>Clostridiaceae</taxon>
        <taxon>Anoxynatronum</taxon>
    </lineage>
</organism>